<proteinExistence type="predicted"/>
<dbReference type="Proteomes" id="UP001595604">
    <property type="component" value="Unassembled WGS sequence"/>
</dbReference>
<evidence type="ECO:0008006" key="3">
    <source>
        <dbReference type="Google" id="ProtNLM"/>
    </source>
</evidence>
<organism evidence="1 2">
    <name type="scientific">Novosphingobium bradum</name>
    <dbReference type="NCBI Taxonomy" id="1737444"/>
    <lineage>
        <taxon>Bacteria</taxon>
        <taxon>Pseudomonadati</taxon>
        <taxon>Pseudomonadota</taxon>
        <taxon>Alphaproteobacteria</taxon>
        <taxon>Sphingomonadales</taxon>
        <taxon>Sphingomonadaceae</taxon>
        <taxon>Novosphingobium</taxon>
    </lineage>
</organism>
<gene>
    <name evidence="1" type="ORF">ACFOD9_05615</name>
</gene>
<keyword evidence="2" id="KW-1185">Reference proteome</keyword>
<reference evidence="2" key="1">
    <citation type="journal article" date="2019" name="Int. J. Syst. Evol. Microbiol.">
        <title>The Global Catalogue of Microorganisms (GCM) 10K type strain sequencing project: providing services to taxonomists for standard genome sequencing and annotation.</title>
        <authorList>
            <consortium name="The Broad Institute Genomics Platform"/>
            <consortium name="The Broad Institute Genome Sequencing Center for Infectious Disease"/>
            <person name="Wu L."/>
            <person name="Ma J."/>
        </authorList>
    </citation>
    <scope>NUCLEOTIDE SEQUENCE [LARGE SCALE GENOMIC DNA]</scope>
    <source>
        <strain evidence="2">KCTC 42984</strain>
    </source>
</reference>
<evidence type="ECO:0000313" key="1">
    <source>
        <dbReference type="EMBL" id="MFC3173725.1"/>
    </source>
</evidence>
<accession>A0ABV7IQ63</accession>
<protein>
    <recommendedName>
        <fullName evidence="3">AttH domain-containing protein</fullName>
    </recommendedName>
</protein>
<evidence type="ECO:0000313" key="2">
    <source>
        <dbReference type="Proteomes" id="UP001595604"/>
    </source>
</evidence>
<dbReference type="SUPFAM" id="SSF159245">
    <property type="entry name" value="AttH-like"/>
    <property type="match status" value="1"/>
</dbReference>
<comment type="caution">
    <text evidence="1">The sequence shown here is derived from an EMBL/GenBank/DDBJ whole genome shotgun (WGS) entry which is preliminary data.</text>
</comment>
<dbReference type="RefSeq" id="WP_379509110.1">
    <property type="nucleotide sequence ID" value="NZ_JBHRTQ010000005.1"/>
</dbReference>
<sequence length="376" mass="43031">MLIKYDDLPLQQTVESLAYVETSDRDAYGRYWFNGYDPNGEFYFGIAFAMYPNREVMDCALSIVRKDGSQDSFRASRRCPLDRTEMEVGPLKLEIVELMRVLRVTITDNDTGITADLTFTATSPVHEEPVDRVRQEGGVRMVAKMQRYTQFGRWNGFIAIKGEKQAIVNACGMRDRSWGWRFCGEPQGGTHRLRPNQAFYLWAPIFWPDRCTHYSTWEKADGLALKDFAQVFPLYENDTAFDVMDGSGFRTIKAGEHRLRFEDPDSRFATGGEFDLIEGSRITTVKVEPLLRFHMYGIGYGHPEWGHGMWKGELEYTSEHWNVNDIDKQAVHFQHIQQVIRATAGDQVGHGVLEQTVIGPHDRYGFGEGRTPLGAK</sequence>
<name>A0ABV7IQ63_9SPHN</name>
<dbReference type="EMBL" id="JBHRTQ010000005">
    <property type="protein sequence ID" value="MFC3173725.1"/>
    <property type="molecule type" value="Genomic_DNA"/>
</dbReference>